<proteinExistence type="predicted"/>
<sequence>MTCTNAKPAKMGEMQLFKGIEGGCDRPTIAPQREVQATGWHGDQSGALQTQGTGGRGLAVDAGSTRPRWVWAGGRAMKLAAGTRKAYPCMNFMHHASSVIIKRNAVLILKSVQVLNAKKP</sequence>
<keyword evidence="3" id="KW-1185">Reference proteome</keyword>
<reference evidence="2 3" key="1">
    <citation type="journal article" date="2020" name="Nature">
        <title>Six reference-quality genomes reveal evolution of bat adaptations.</title>
        <authorList>
            <person name="Jebb D."/>
            <person name="Huang Z."/>
            <person name="Pippel M."/>
            <person name="Hughes G.M."/>
            <person name="Lavrichenko K."/>
            <person name="Devanna P."/>
            <person name="Winkler S."/>
            <person name="Jermiin L.S."/>
            <person name="Skirmuntt E.C."/>
            <person name="Katzourakis A."/>
            <person name="Burkitt-Gray L."/>
            <person name="Ray D.A."/>
            <person name="Sullivan K.A.M."/>
            <person name="Roscito J.G."/>
            <person name="Kirilenko B.M."/>
            <person name="Davalos L.M."/>
            <person name="Corthals A.P."/>
            <person name="Power M.L."/>
            <person name="Jones G."/>
            <person name="Ransome R.D."/>
            <person name="Dechmann D.K.N."/>
            <person name="Locatelli A.G."/>
            <person name="Puechmaille S.J."/>
            <person name="Fedrigo O."/>
            <person name="Jarvis E.D."/>
            <person name="Hiller M."/>
            <person name="Vernes S.C."/>
            <person name="Myers E.W."/>
            <person name="Teeling E.C."/>
        </authorList>
    </citation>
    <scope>NUCLEOTIDE SEQUENCE [LARGE SCALE GENOMIC DNA]</scope>
    <source>
        <strain evidence="2">MPipKuh1</strain>
        <tissue evidence="2">Flight muscle</tissue>
    </source>
</reference>
<evidence type="ECO:0000256" key="1">
    <source>
        <dbReference type="SAM" id="MobiDB-lite"/>
    </source>
</evidence>
<protein>
    <submittedName>
        <fullName evidence="2">Uncharacterized protein</fullName>
    </submittedName>
</protein>
<organism evidence="2 3">
    <name type="scientific">Pipistrellus kuhlii</name>
    <name type="common">Kuhl's pipistrelle</name>
    <dbReference type="NCBI Taxonomy" id="59472"/>
    <lineage>
        <taxon>Eukaryota</taxon>
        <taxon>Metazoa</taxon>
        <taxon>Chordata</taxon>
        <taxon>Craniata</taxon>
        <taxon>Vertebrata</taxon>
        <taxon>Euteleostomi</taxon>
        <taxon>Mammalia</taxon>
        <taxon>Eutheria</taxon>
        <taxon>Laurasiatheria</taxon>
        <taxon>Chiroptera</taxon>
        <taxon>Yangochiroptera</taxon>
        <taxon>Vespertilionidae</taxon>
        <taxon>Pipistrellus</taxon>
    </lineage>
</organism>
<comment type="caution">
    <text evidence="2">The sequence shown here is derived from an EMBL/GenBank/DDBJ whole genome shotgun (WGS) entry which is preliminary data.</text>
</comment>
<evidence type="ECO:0000313" key="3">
    <source>
        <dbReference type="Proteomes" id="UP000558488"/>
    </source>
</evidence>
<dbReference type="Proteomes" id="UP000558488">
    <property type="component" value="Unassembled WGS sequence"/>
</dbReference>
<accession>A0A7J8A883</accession>
<dbReference type="AlphaFoldDB" id="A0A7J8A883"/>
<feature type="region of interest" description="Disordered" evidence="1">
    <location>
        <begin position="38"/>
        <end position="61"/>
    </location>
</feature>
<evidence type="ECO:0000313" key="2">
    <source>
        <dbReference type="EMBL" id="KAF6382634.1"/>
    </source>
</evidence>
<dbReference type="EMBL" id="JACAGB010000002">
    <property type="protein sequence ID" value="KAF6382634.1"/>
    <property type="molecule type" value="Genomic_DNA"/>
</dbReference>
<name>A0A7J8A883_PIPKU</name>
<gene>
    <name evidence="2" type="ORF">mPipKuh1_008986</name>
</gene>